<organism evidence="2 3">
    <name type="scientific">Mycena citricolor</name>
    <dbReference type="NCBI Taxonomy" id="2018698"/>
    <lineage>
        <taxon>Eukaryota</taxon>
        <taxon>Fungi</taxon>
        <taxon>Dikarya</taxon>
        <taxon>Basidiomycota</taxon>
        <taxon>Agaricomycotina</taxon>
        <taxon>Agaricomycetes</taxon>
        <taxon>Agaricomycetidae</taxon>
        <taxon>Agaricales</taxon>
        <taxon>Marasmiineae</taxon>
        <taxon>Mycenaceae</taxon>
        <taxon>Mycena</taxon>
    </lineage>
</organism>
<feature type="non-terminal residue" evidence="2">
    <location>
        <position position="247"/>
    </location>
</feature>
<protein>
    <submittedName>
        <fullName evidence="2">Uncharacterized protein</fullName>
    </submittedName>
</protein>
<dbReference type="AlphaFoldDB" id="A0AAD2HVK5"/>
<dbReference type="EMBL" id="CAVNYO010000444">
    <property type="protein sequence ID" value="CAK5281914.1"/>
    <property type="molecule type" value="Genomic_DNA"/>
</dbReference>
<proteinExistence type="predicted"/>
<evidence type="ECO:0000256" key="1">
    <source>
        <dbReference type="SAM" id="MobiDB-lite"/>
    </source>
</evidence>
<feature type="region of interest" description="Disordered" evidence="1">
    <location>
        <begin position="43"/>
        <end position="66"/>
    </location>
</feature>
<reference evidence="2" key="1">
    <citation type="submission" date="2023-11" db="EMBL/GenBank/DDBJ databases">
        <authorList>
            <person name="De Vega J J."/>
            <person name="De Vega J J."/>
        </authorList>
    </citation>
    <scope>NUCLEOTIDE SEQUENCE</scope>
</reference>
<accession>A0AAD2HVK5</accession>
<sequence>MCLSQLDSDCQRLEAKRVDTGCAMPGRSPLRFSRYDLVPDYASRIPKPNPSDGGPTARAAKQGHRAESHVRWIEHDPFASGAESRWQSAIELEADWIVVRRSGVFHSALDEKYRLQELHFRVSARQKTCILQQTVTAPLADAPDESASEIDAFHAVPTLVMRHPDHSCNASACVLVDMCQPMPQSVDAPRLSMQSAHDQKAEIGSMARSRRDEDRCRSAEEGCVCTLSCSSDQRMKTYARDMHTVAS</sequence>
<dbReference type="Proteomes" id="UP001295794">
    <property type="component" value="Unassembled WGS sequence"/>
</dbReference>
<keyword evidence="3" id="KW-1185">Reference proteome</keyword>
<comment type="caution">
    <text evidence="2">The sequence shown here is derived from an EMBL/GenBank/DDBJ whole genome shotgun (WGS) entry which is preliminary data.</text>
</comment>
<evidence type="ECO:0000313" key="2">
    <source>
        <dbReference type="EMBL" id="CAK5281914.1"/>
    </source>
</evidence>
<gene>
    <name evidence="2" type="ORF">MYCIT1_LOCUS33272</name>
</gene>
<evidence type="ECO:0000313" key="3">
    <source>
        <dbReference type="Proteomes" id="UP001295794"/>
    </source>
</evidence>
<name>A0AAD2HVK5_9AGAR</name>